<dbReference type="eggNOG" id="ENOG502TK7U">
    <property type="taxonomic scope" value="Eukaryota"/>
</dbReference>
<organism evidence="1 2">
    <name type="scientific">Caenorhabditis tropicalis</name>
    <dbReference type="NCBI Taxonomy" id="1561998"/>
    <lineage>
        <taxon>Eukaryota</taxon>
        <taxon>Metazoa</taxon>
        <taxon>Ecdysozoa</taxon>
        <taxon>Nematoda</taxon>
        <taxon>Chromadorea</taxon>
        <taxon>Rhabditida</taxon>
        <taxon>Rhabditina</taxon>
        <taxon>Rhabditomorpha</taxon>
        <taxon>Rhabditoidea</taxon>
        <taxon>Rhabditidae</taxon>
        <taxon>Peloderinae</taxon>
        <taxon>Caenorhabditis</taxon>
    </lineage>
</organism>
<dbReference type="Proteomes" id="UP000095282">
    <property type="component" value="Unplaced"/>
</dbReference>
<accession>A0A1I7TI63</accession>
<proteinExistence type="predicted"/>
<name>A0A1I7TI63_9PELO</name>
<evidence type="ECO:0000313" key="2">
    <source>
        <dbReference type="WBParaSite" id="Csp11.Scaffold621.g6171.t1"/>
    </source>
</evidence>
<protein>
    <submittedName>
        <fullName evidence="2">F-box domain-containing protein</fullName>
    </submittedName>
</protein>
<evidence type="ECO:0000313" key="1">
    <source>
        <dbReference type="Proteomes" id="UP000095282"/>
    </source>
</evidence>
<dbReference type="WBParaSite" id="Csp11.Scaffold621.g6171.t1">
    <property type="protein sequence ID" value="Csp11.Scaffold621.g6171.t1"/>
    <property type="gene ID" value="Csp11.Scaffold621.g6171"/>
</dbReference>
<keyword evidence="1" id="KW-1185">Reference proteome</keyword>
<dbReference type="AlphaFoldDB" id="A0A1I7TI63"/>
<reference evidence="2" key="1">
    <citation type="submission" date="2016-11" db="UniProtKB">
        <authorList>
            <consortium name="WormBaseParasite"/>
        </authorList>
    </citation>
    <scope>IDENTIFICATION</scope>
</reference>
<sequence>MKFSRFDFSLCSKRCKRLVQVTRHNFIGISIEINYLVQLVWVRGPGGKECLTWAGDQLSWSTKNYEYTKIDGRHMKTIIRASRKSRWIATQTPEIDLKVIVDHCKEIFRIPIHDVEFNTDRIENFMEYIPIFSECSTMYLQARNLSEEDIEAFKDQITVEYKFYLNNKRIKRNKFYWNK</sequence>